<protein>
    <submittedName>
        <fullName evidence="1">Uncharacterized protein</fullName>
    </submittedName>
</protein>
<dbReference type="EMBL" id="JAGQLL010000058">
    <property type="protein sequence ID" value="MCA9380415.1"/>
    <property type="molecule type" value="Genomic_DNA"/>
</dbReference>
<accession>A0A955I7Y7</accession>
<organism evidence="1 2">
    <name type="scientific">Candidatus Dojkabacteria bacterium</name>
    <dbReference type="NCBI Taxonomy" id="2099670"/>
    <lineage>
        <taxon>Bacteria</taxon>
        <taxon>Candidatus Dojkabacteria</taxon>
    </lineage>
</organism>
<dbReference type="Proteomes" id="UP000745577">
    <property type="component" value="Unassembled WGS sequence"/>
</dbReference>
<gene>
    <name evidence="1" type="ORF">KC675_04520</name>
</gene>
<dbReference type="AlphaFoldDB" id="A0A955I7Y7"/>
<reference evidence="1" key="1">
    <citation type="submission" date="2020-04" db="EMBL/GenBank/DDBJ databases">
        <authorList>
            <person name="Zhang T."/>
        </authorList>
    </citation>
    <scope>NUCLEOTIDE SEQUENCE</scope>
    <source>
        <strain evidence="1">HKST-UBA15</strain>
    </source>
</reference>
<sequence>MNITYSNKAKDDLARIDWRIRTKIINELGAISESKYSQKIPLKKLHGSELVKTTLEKHVIVGEAHGKILSILSVFRQQKLKPSGVKFVQAD</sequence>
<dbReference type="SUPFAM" id="SSF143011">
    <property type="entry name" value="RelE-like"/>
    <property type="match status" value="1"/>
</dbReference>
<dbReference type="InterPro" id="IPR035093">
    <property type="entry name" value="RelE/ParE_toxin_dom_sf"/>
</dbReference>
<proteinExistence type="predicted"/>
<evidence type="ECO:0000313" key="2">
    <source>
        <dbReference type="Proteomes" id="UP000745577"/>
    </source>
</evidence>
<name>A0A955I7Y7_9BACT</name>
<comment type="caution">
    <text evidence="1">The sequence shown here is derived from an EMBL/GenBank/DDBJ whole genome shotgun (WGS) entry which is preliminary data.</text>
</comment>
<evidence type="ECO:0000313" key="1">
    <source>
        <dbReference type="EMBL" id="MCA9380415.1"/>
    </source>
</evidence>
<reference evidence="1" key="2">
    <citation type="journal article" date="2021" name="Microbiome">
        <title>Successional dynamics and alternative stable states in a saline activated sludge microbial community over 9 years.</title>
        <authorList>
            <person name="Wang Y."/>
            <person name="Ye J."/>
            <person name="Ju F."/>
            <person name="Liu L."/>
            <person name="Boyd J.A."/>
            <person name="Deng Y."/>
            <person name="Parks D.H."/>
            <person name="Jiang X."/>
            <person name="Yin X."/>
            <person name="Woodcroft B.J."/>
            <person name="Tyson G.W."/>
            <person name="Hugenholtz P."/>
            <person name="Polz M.F."/>
            <person name="Zhang T."/>
        </authorList>
    </citation>
    <scope>NUCLEOTIDE SEQUENCE</scope>
    <source>
        <strain evidence="1">HKST-UBA15</strain>
    </source>
</reference>